<name>A0ABQ9YEU6_9EUKA</name>
<dbReference type="Proteomes" id="UP001281761">
    <property type="component" value="Unassembled WGS sequence"/>
</dbReference>
<protein>
    <submittedName>
        <fullName evidence="1">Uncharacterized protein</fullName>
    </submittedName>
</protein>
<accession>A0ABQ9YEU6</accession>
<gene>
    <name evidence="1" type="ORF">BLNAU_2811</name>
</gene>
<comment type="caution">
    <text evidence="1">The sequence shown here is derived from an EMBL/GenBank/DDBJ whole genome shotgun (WGS) entry which is preliminary data.</text>
</comment>
<dbReference type="EMBL" id="JARBJD010000012">
    <property type="protein sequence ID" value="KAK2962151.1"/>
    <property type="molecule type" value="Genomic_DNA"/>
</dbReference>
<evidence type="ECO:0000313" key="1">
    <source>
        <dbReference type="EMBL" id="KAK2962151.1"/>
    </source>
</evidence>
<keyword evidence="2" id="KW-1185">Reference proteome</keyword>
<proteinExistence type="predicted"/>
<evidence type="ECO:0000313" key="2">
    <source>
        <dbReference type="Proteomes" id="UP001281761"/>
    </source>
</evidence>
<reference evidence="1 2" key="1">
    <citation type="journal article" date="2022" name="bioRxiv">
        <title>Genomics of Preaxostyla Flagellates Illuminates Evolutionary Transitions and the Path Towards Mitochondrial Loss.</title>
        <authorList>
            <person name="Novak L.V.F."/>
            <person name="Treitli S.C."/>
            <person name="Pyrih J."/>
            <person name="Halakuc P."/>
            <person name="Pipaliya S.V."/>
            <person name="Vacek V."/>
            <person name="Brzon O."/>
            <person name="Soukal P."/>
            <person name="Eme L."/>
            <person name="Dacks J.B."/>
            <person name="Karnkowska A."/>
            <person name="Elias M."/>
            <person name="Hampl V."/>
        </authorList>
    </citation>
    <scope>NUCLEOTIDE SEQUENCE [LARGE SCALE GENOMIC DNA]</scope>
    <source>
        <strain evidence="1">NAU3</strain>
        <tissue evidence="1">Gut</tissue>
    </source>
</reference>
<sequence length="309" mass="34909">MTDVINTKGTLDINTLNLSPDFISLTTFLIGHPKRMDGTADEADTSLCLELIKTIPKASEGGFYSLHYDSLSFALVVTQRLNPDQLLTLFQSSFVSGLHHTMHPVTVQIPNARFHLMMICIHSYLLSPLINPAFIREHPVDSPYTIKWMQCANGDLVVSSIPYVQHIMRNMDAFTHSNFLDNFQSLSASLLVLTFSLPESRPHIDPLLLHHWQIGHFATVENEDKLTRQLAYCYYLLTLKSSQGRGSEVSKQQKMYAMRLREEGFDSLAESVTPFTRWRLDQNPNAKLVQAVNLLCAAVGMNMSDVHLD</sequence>
<organism evidence="1 2">
    <name type="scientific">Blattamonas nauphoetae</name>
    <dbReference type="NCBI Taxonomy" id="2049346"/>
    <lineage>
        <taxon>Eukaryota</taxon>
        <taxon>Metamonada</taxon>
        <taxon>Preaxostyla</taxon>
        <taxon>Oxymonadida</taxon>
        <taxon>Blattamonas</taxon>
    </lineage>
</organism>